<evidence type="ECO:0000313" key="13">
    <source>
        <dbReference type="Proteomes" id="UP001196413"/>
    </source>
</evidence>
<organism evidence="12 13">
    <name type="scientific">Parelaphostrongylus tenuis</name>
    <name type="common">Meningeal worm</name>
    <dbReference type="NCBI Taxonomy" id="148309"/>
    <lineage>
        <taxon>Eukaryota</taxon>
        <taxon>Metazoa</taxon>
        <taxon>Ecdysozoa</taxon>
        <taxon>Nematoda</taxon>
        <taxon>Chromadorea</taxon>
        <taxon>Rhabditida</taxon>
        <taxon>Rhabditina</taxon>
        <taxon>Rhabditomorpha</taxon>
        <taxon>Strongyloidea</taxon>
        <taxon>Metastrongylidae</taxon>
        <taxon>Parelaphostrongylus</taxon>
    </lineage>
</organism>
<evidence type="ECO:0000256" key="1">
    <source>
        <dbReference type="ARBA" id="ARBA00003632"/>
    </source>
</evidence>
<proteinExistence type="inferred from homology"/>
<evidence type="ECO:0000256" key="2">
    <source>
        <dbReference type="ARBA" id="ARBA00004123"/>
    </source>
</evidence>
<feature type="compositionally biased region" description="Basic and acidic residues" evidence="10">
    <location>
        <begin position="86"/>
        <end position="108"/>
    </location>
</feature>
<feature type="compositionally biased region" description="Basic and acidic residues" evidence="10">
    <location>
        <begin position="137"/>
        <end position="166"/>
    </location>
</feature>
<evidence type="ECO:0000256" key="9">
    <source>
        <dbReference type="ARBA" id="ARBA00031864"/>
    </source>
</evidence>
<keyword evidence="13" id="KW-1185">Reference proteome</keyword>
<reference evidence="12" key="1">
    <citation type="submission" date="2021-06" db="EMBL/GenBank/DDBJ databases">
        <title>Parelaphostrongylus tenuis whole genome reference sequence.</title>
        <authorList>
            <person name="Garwood T.J."/>
            <person name="Larsen P.A."/>
            <person name="Fountain-Jones N.M."/>
            <person name="Garbe J.R."/>
            <person name="Macchietto M.G."/>
            <person name="Kania S.A."/>
            <person name="Gerhold R.W."/>
            <person name="Richards J.E."/>
            <person name="Wolf T.M."/>
        </authorList>
    </citation>
    <scope>NUCLEOTIDE SEQUENCE</scope>
    <source>
        <strain evidence="12">MNPRO001-30</strain>
        <tissue evidence="12">Meninges</tissue>
    </source>
</reference>
<protein>
    <recommendedName>
        <fullName evidence="5">U4/U6.U5 small nuclear ribonucleoprotein 27 kDa protein</fullName>
    </recommendedName>
    <alternativeName>
        <fullName evidence="9">U4/U6.U5 tri-snRNP-associated protein 3</fullName>
    </alternativeName>
</protein>
<dbReference type="Proteomes" id="UP001196413">
    <property type="component" value="Unassembled WGS sequence"/>
</dbReference>
<keyword evidence="7" id="KW-0508">mRNA splicing</keyword>
<gene>
    <name evidence="12" type="ORF">KIN20_036256</name>
</gene>
<dbReference type="GO" id="GO:0008380">
    <property type="term" value="P:RNA splicing"/>
    <property type="evidence" value="ECO:0007669"/>
    <property type="project" value="UniProtKB-KW"/>
</dbReference>
<comment type="subcellular location">
    <subcellularLocation>
        <location evidence="2">Nucleus</location>
    </subcellularLocation>
</comment>
<comment type="subunit">
    <text evidence="4">Part of a tri-snRNP complex.</text>
</comment>
<evidence type="ECO:0000256" key="6">
    <source>
        <dbReference type="ARBA" id="ARBA00022664"/>
    </source>
</evidence>
<evidence type="ECO:0000259" key="11">
    <source>
        <dbReference type="Pfam" id="PF08648"/>
    </source>
</evidence>
<comment type="caution">
    <text evidence="12">The sequence shown here is derived from an EMBL/GenBank/DDBJ whole genome shotgun (WGS) entry which is preliminary data.</text>
</comment>
<evidence type="ECO:0000256" key="3">
    <source>
        <dbReference type="ARBA" id="ARBA00008218"/>
    </source>
</evidence>
<feature type="compositionally biased region" description="Basic residues" evidence="10">
    <location>
        <begin position="72"/>
        <end position="85"/>
    </location>
</feature>
<name>A0AAD5RCC7_PARTN</name>
<dbReference type="PANTHER" id="PTHR31077:SF1">
    <property type="entry name" value="U4_U6.U5 SMALL NUCLEAR RIBONUCLEOPROTEIN 27 KDA PROTEIN"/>
    <property type="match status" value="1"/>
</dbReference>
<evidence type="ECO:0000313" key="12">
    <source>
        <dbReference type="EMBL" id="KAJ1373757.1"/>
    </source>
</evidence>
<comment type="similarity">
    <text evidence="3">Belongs to the SNUT3 family.</text>
</comment>
<keyword evidence="8" id="KW-0539">Nucleus</keyword>
<comment type="function">
    <text evidence="1">May play a role in mRNA splicing.</text>
</comment>
<dbReference type="AlphaFoldDB" id="A0AAD5RCC7"/>
<dbReference type="InterPro" id="IPR013957">
    <property type="entry name" value="SNRNP27"/>
</dbReference>
<evidence type="ECO:0000256" key="10">
    <source>
        <dbReference type="SAM" id="MobiDB-lite"/>
    </source>
</evidence>
<sequence>MHSSGEGSERTVAEWPVILGATRGRIDPTFSQHSSAIYNECPSLAVLEVQGGLPGQYSTTLFFVDEDTMARSRSKSRERRRRSRSRSGERKVRERSRERDRDRDDRVGLKRRYSSRERRSRSRSPYERRRSRSRERRGRDRDDVRRGKDSRSPHDRRRRDDKDRLPPQEPISLEQITNCEQDVAMLMGFCGFNTTKNKKVHGNYDGAVKINKPRRYRQYMNRKGGFNRPLDYIA</sequence>
<dbReference type="PANTHER" id="PTHR31077">
    <property type="entry name" value="U4/U6.U5 SMALL NUCLEAR RIBONUCLEOPROTEIN 27 KDA PROTEIN"/>
    <property type="match status" value="1"/>
</dbReference>
<dbReference type="EMBL" id="JAHQIW010007342">
    <property type="protein sequence ID" value="KAJ1373757.1"/>
    <property type="molecule type" value="Genomic_DNA"/>
</dbReference>
<feature type="region of interest" description="Disordered" evidence="10">
    <location>
        <begin position="69"/>
        <end position="173"/>
    </location>
</feature>
<evidence type="ECO:0000256" key="7">
    <source>
        <dbReference type="ARBA" id="ARBA00023187"/>
    </source>
</evidence>
<dbReference type="GO" id="GO:0071011">
    <property type="term" value="C:precatalytic spliceosome"/>
    <property type="evidence" value="ECO:0007669"/>
    <property type="project" value="TreeGrafter"/>
</dbReference>
<evidence type="ECO:0000256" key="4">
    <source>
        <dbReference type="ARBA" id="ARBA00011825"/>
    </source>
</evidence>
<feature type="domain" description="U4/U6.U5 small nuclear ribonucleoprotein 27kDa protein" evidence="11">
    <location>
        <begin position="179"/>
        <end position="232"/>
    </location>
</feature>
<dbReference type="GO" id="GO:0006397">
    <property type="term" value="P:mRNA processing"/>
    <property type="evidence" value="ECO:0007669"/>
    <property type="project" value="UniProtKB-KW"/>
</dbReference>
<keyword evidence="6" id="KW-0507">mRNA processing</keyword>
<dbReference type="Pfam" id="PF08648">
    <property type="entry name" value="SNRNP27"/>
    <property type="match status" value="1"/>
</dbReference>
<accession>A0AAD5RCC7</accession>
<evidence type="ECO:0000256" key="8">
    <source>
        <dbReference type="ARBA" id="ARBA00023242"/>
    </source>
</evidence>
<feature type="compositionally biased region" description="Basic residues" evidence="10">
    <location>
        <begin position="109"/>
        <end position="122"/>
    </location>
</feature>
<evidence type="ECO:0000256" key="5">
    <source>
        <dbReference type="ARBA" id="ARBA00014357"/>
    </source>
</evidence>